<dbReference type="GO" id="GO:0005886">
    <property type="term" value="C:plasma membrane"/>
    <property type="evidence" value="ECO:0007669"/>
    <property type="project" value="UniProtKB-SubCell"/>
</dbReference>
<evidence type="ECO:0000259" key="15">
    <source>
        <dbReference type="Pfam" id="PF00520"/>
    </source>
</evidence>
<evidence type="ECO:0000256" key="2">
    <source>
        <dbReference type="ARBA" id="ARBA00015897"/>
    </source>
</evidence>
<evidence type="ECO:0000256" key="8">
    <source>
        <dbReference type="ARBA" id="ARBA00023054"/>
    </source>
</evidence>
<name>A0AAE0RN64_9BIVA</name>
<evidence type="ECO:0000313" key="16">
    <source>
        <dbReference type="EMBL" id="KAK3576547.1"/>
    </source>
</evidence>
<sequence length="276" mass="32144">MKQMDTCQRFLKTHRLDCSWIWFRQEKDTNIQMEELRKLNDDSEKVCERKDSTSSVESDSDETKPEVTSFREKLKSIIHSHKFQIIIICIVVIDCLLVIAELLFDLEIIHTSEHSEVPHILHYTSIGILGLFIIELIVRLYAVRLEFFRHKIEIFDAIIIIVSFVLDIVFRNATGPESGTGLLIVLRLWRVVRILNGIVISVKKEADEKIHKERKRREKCEQELTKYQGYYKAQQEEINALRSLLHQHGITGIVPSVLPRSVSDIDVDQLPEKNGK</sequence>
<evidence type="ECO:0000256" key="12">
    <source>
        <dbReference type="ARBA" id="ARBA00031989"/>
    </source>
</evidence>
<keyword evidence="8 13" id="KW-0175">Coiled coil</keyword>
<dbReference type="InterPro" id="IPR005821">
    <property type="entry name" value="Ion_trans_dom"/>
</dbReference>
<dbReference type="EMBL" id="JAEAOA010000697">
    <property type="protein sequence ID" value="KAK3576547.1"/>
    <property type="molecule type" value="Genomic_DNA"/>
</dbReference>
<evidence type="ECO:0000256" key="1">
    <source>
        <dbReference type="ARBA" id="ARBA00004651"/>
    </source>
</evidence>
<protein>
    <recommendedName>
        <fullName evidence="2">Voltage-gated hydrogen channel 1</fullName>
    </recommendedName>
    <alternativeName>
        <fullName evidence="12">Hydrogen voltage-gated channel 1</fullName>
    </alternativeName>
</protein>
<evidence type="ECO:0000256" key="5">
    <source>
        <dbReference type="ARBA" id="ARBA00022692"/>
    </source>
</evidence>
<dbReference type="Pfam" id="PF00520">
    <property type="entry name" value="Ion_trans"/>
    <property type="match status" value="1"/>
</dbReference>
<evidence type="ECO:0000256" key="13">
    <source>
        <dbReference type="SAM" id="Coils"/>
    </source>
</evidence>
<keyword evidence="17" id="KW-1185">Reference proteome</keyword>
<proteinExistence type="predicted"/>
<dbReference type="GO" id="GO:0034702">
    <property type="term" value="C:monoatomic ion channel complex"/>
    <property type="evidence" value="ECO:0007669"/>
    <property type="project" value="UniProtKB-KW"/>
</dbReference>
<feature type="coiled-coil region" evidence="13">
    <location>
        <begin position="203"/>
        <end position="237"/>
    </location>
</feature>
<keyword evidence="3" id="KW-0813">Transport</keyword>
<evidence type="ECO:0000256" key="6">
    <source>
        <dbReference type="ARBA" id="ARBA00022882"/>
    </source>
</evidence>
<reference evidence="16" key="3">
    <citation type="submission" date="2023-05" db="EMBL/GenBank/DDBJ databases">
        <authorList>
            <person name="Smith C.H."/>
        </authorList>
    </citation>
    <scope>NUCLEOTIDE SEQUENCE</scope>
    <source>
        <strain evidence="16">CHS0354</strain>
        <tissue evidence="16">Mantle</tissue>
    </source>
</reference>
<feature type="transmembrane region" description="Helical" evidence="14">
    <location>
        <begin position="83"/>
        <end position="100"/>
    </location>
</feature>
<keyword evidence="5 14" id="KW-0812">Transmembrane</keyword>
<evidence type="ECO:0000256" key="11">
    <source>
        <dbReference type="ARBA" id="ARBA00023303"/>
    </source>
</evidence>
<keyword evidence="6" id="KW-0851">Voltage-gated channel</keyword>
<gene>
    <name evidence="16" type="ORF">CHS0354_011225</name>
</gene>
<dbReference type="PANTHER" id="PTHR46480">
    <property type="entry name" value="F20B24.22"/>
    <property type="match status" value="1"/>
</dbReference>
<evidence type="ECO:0000256" key="9">
    <source>
        <dbReference type="ARBA" id="ARBA00023065"/>
    </source>
</evidence>
<keyword evidence="10 14" id="KW-0472">Membrane</keyword>
<evidence type="ECO:0000313" key="17">
    <source>
        <dbReference type="Proteomes" id="UP001195483"/>
    </source>
</evidence>
<comment type="caution">
    <text evidence="16">The sequence shown here is derived from an EMBL/GenBank/DDBJ whole genome shotgun (WGS) entry which is preliminary data.</text>
</comment>
<evidence type="ECO:0000256" key="7">
    <source>
        <dbReference type="ARBA" id="ARBA00022989"/>
    </source>
</evidence>
<evidence type="ECO:0000256" key="3">
    <source>
        <dbReference type="ARBA" id="ARBA00022448"/>
    </source>
</evidence>
<evidence type="ECO:0000256" key="10">
    <source>
        <dbReference type="ARBA" id="ARBA00023136"/>
    </source>
</evidence>
<keyword evidence="11" id="KW-0407">Ion channel</keyword>
<dbReference type="AlphaFoldDB" id="A0AAE0RN64"/>
<reference evidence="16" key="1">
    <citation type="journal article" date="2021" name="Genome Biol. Evol.">
        <title>A High-Quality Reference Genome for a Parasitic Bivalve with Doubly Uniparental Inheritance (Bivalvia: Unionida).</title>
        <authorList>
            <person name="Smith C.H."/>
        </authorList>
    </citation>
    <scope>NUCLEOTIDE SEQUENCE</scope>
    <source>
        <strain evidence="16">CHS0354</strain>
    </source>
</reference>
<dbReference type="InterPro" id="IPR031846">
    <property type="entry name" value="Hvcn1"/>
</dbReference>
<feature type="transmembrane region" description="Helical" evidence="14">
    <location>
        <begin position="120"/>
        <end position="142"/>
    </location>
</feature>
<dbReference type="SUPFAM" id="SSF81324">
    <property type="entry name" value="Voltage-gated potassium channels"/>
    <property type="match status" value="1"/>
</dbReference>
<dbReference type="PANTHER" id="PTHR46480:SF1">
    <property type="entry name" value="VOLTAGE-GATED HYDROGEN CHANNEL 1"/>
    <property type="match status" value="1"/>
</dbReference>
<dbReference type="GO" id="GO:0030171">
    <property type="term" value="F:voltage-gated proton channel activity"/>
    <property type="evidence" value="ECO:0007669"/>
    <property type="project" value="InterPro"/>
</dbReference>
<feature type="domain" description="Ion transport" evidence="15">
    <location>
        <begin position="83"/>
        <end position="196"/>
    </location>
</feature>
<reference evidence="16" key="2">
    <citation type="journal article" date="2021" name="Genome Biol. Evol.">
        <title>Developing a high-quality reference genome for a parasitic bivalve with doubly uniparental inheritance (Bivalvia: Unionida).</title>
        <authorList>
            <person name="Smith C.H."/>
        </authorList>
    </citation>
    <scope>NUCLEOTIDE SEQUENCE</scope>
    <source>
        <strain evidence="16">CHS0354</strain>
        <tissue evidence="16">Mantle</tissue>
    </source>
</reference>
<keyword evidence="9" id="KW-0406">Ion transport</keyword>
<evidence type="ECO:0000256" key="14">
    <source>
        <dbReference type="SAM" id="Phobius"/>
    </source>
</evidence>
<dbReference type="InterPro" id="IPR027359">
    <property type="entry name" value="Volt_channel_dom_sf"/>
</dbReference>
<organism evidence="16 17">
    <name type="scientific">Potamilus streckersoni</name>
    <dbReference type="NCBI Taxonomy" id="2493646"/>
    <lineage>
        <taxon>Eukaryota</taxon>
        <taxon>Metazoa</taxon>
        <taxon>Spiralia</taxon>
        <taxon>Lophotrochozoa</taxon>
        <taxon>Mollusca</taxon>
        <taxon>Bivalvia</taxon>
        <taxon>Autobranchia</taxon>
        <taxon>Heteroconchia</taxon>
        <taxon>Palaeoheterodonta</taxon>
        <taxon>Unionida</taxon>
        <taxon>Unionoidea</taxon>
        <taxon>Unionidae</taxon>
        <taxon>Ambleminae</taxon>
        <taxon>Lampsilini</taxon>
        <taxon>Potamilus</taxon>
    </lineage>
</organism>
<comment type="subcellular location">
    <subcellularLocation>
        <location evidence="1">Cell membrane</location>
        <topology evidence="1">Multi-pass membrane protein</topology>
    </subcellularLocation>
</comment>
<evidence type="ECO:0000256" key="4">
    <source>
        <dbReference type="ARBA" id="ARBA00022475"/>
    </source>
</evidence>
<keyword evidence="4" id="KW-1003">Cell membrane</keyword>
<keyword evidence="7 14" id="KW-1133">Transmembrane helix</keyword>
<dbReference type="Proteomes" id="UP001195483">
    <property type="component" value="Unassembled WGS sequence"/>
</dbReference>
<dbReference type="Gene3D" id="1.20.120.350">
    <property type="entry name" value="Voltage-gated potassium channels. Chain C"/>
    <property type="match status" value="1"/>
</dbReference>
<accession>A0AAE0RN64</accession>